<keyword evidence="5" id="KW-0067">ATP-binding</keyword>
<evidence type="ECO:0000313" key="7">
    <source>
        <dbReference type="EMBL" id="MPL85631.1"/>
    </source>
</evidence>
<comment type="caution">
    <text evidence="7">The sequence shown here is derived from an EMBL/GenBank/DDBJ whole genome shotgun (WGS) entry which is preliminary data.</text>
</comment>
<name>A0A644V379_9ZZZZ</name>
<dbReference type="GO" id="GO:0004016">
    <property type="term" value="F:adenylate cyclase activity"/>
    <property type="evidence" value="ECO:0007669"/>
    <property type="project" value="TreeGrafter"/>
</dbReference>
<dbReference type="InterPro" id="IPR003390">
    <property type="entry name" value="DNA_integrity_scan_DisA_N"/>
</dbReference>
<dbReference type="Pfam" id="PF02457">
    <property type="entry name" value="DAC"/>
    <property type="match status" value="1"/>
</dbReference>
<comment type="catalytic activity">
    <reaction evidence="1">
        <text>2 ATP = 3',3'-c-di-AMP + 2 diphosphate</text>
        <dbReference type="Rhea" id="RHEA:35655"/>
        <dbReference type="ChEBI" id="CHEBI:30616"/>
        <dbReference type="ChEBI" id="CHEBI:33019"/>
        <dbReference type="ChEBI" id="CHEBI:71500"/>
        <dbReference type="EC" id="2.7.7.85"/>
    </reaction>
</comment>
<keyword evidence="4" id="KW-0547">Nucleotide-binding</keyword>
<evidence type="ECO:0000259" key="6">
    <source>
        <dbReference type="PROSITE" id="PS51794"/>
    </source>
</evidence>
<dbReference type="Gene3D" id="3.40.1700.10">
    <property type="entry name" value="DNA integrity scanning protein, DisA, N-terminal domain"/>
    <property type="match status" value="1"/>
</dbReference>
<gene>
    <name evidence="7" type="primary">cdaA_6</name>
    <name evidence="7" type="ORF">SDC9_31602</name>
</gene>
<dbReference type="PROSITE" id="PS51794">
    <property type="entry name" value="DAC"/>
    <property type="match status" value="1"/>
</dbReference>
<accession>A0A644V379</accession>
<dbReference type="EC" id="2.7.7.85" evidence="7"/>
<evidence type="ECO:0000256" key="2">
    <source>
        <dbReference type="ARBA" id="ARBA00022679"/>
    </source>
</evidence>
<keyword evidence="3 7" id="KW-0548">Nucleotidyltransferase</keyword>
<dbReference type="SUPFAM" id="SSF143597">
    <property type="entry name" value="YojJ-like"/>
    <property type="match status" value="1"/>
</dbReference>
<dbReference type="AlphaFoldDB" id="A0A644V379"/>
<dbReference type="EMBL" id="VSSQ01000208">
    <property type="protein sequence ID" value="MPL85631.1"/>
    <property type="molecule type" value="Genomic_DNA"/>
</dbReference>
<dbReference type="InterPro" id="IPR050338">
    <property type="entry name" value="DisA"/>
</dbReference>
<evidence type="ECO:0000256" key="3">
    <source>
        <dbReference type="ARBA" id="ARBA00022695"/>
    </source>
</evidence>
<proteinExistence type="predicted"/>
<evidence type="ECO:0000256" key="4">
    <source>
        <dbReference type="ARBA" id="ARBA00022741"/>
    </source>
</evidence>
<sequence length="154" mass="16897">MGKQKRAISLETLEEITLACKRMAETKTGALIVLAHSSALEVVAETGDRIDSLVNRRLIETIFFKNTPLHDGAMLIFGEKIIAARCTLPISESPSIPAHYGMRHRAAIGITEQSDASVIVVSEQRGEISFVTNGEIKSMNSINELRLAIENSYK</sequence>
<evidence type="ECO:0000256" key="1">
    <source>
        <dbReference type="ARBA" id="ARBA00000877"/>
    </source>
</evidence>
<organism evidence="7">
    <name type="scientific">bioreactor metagenome</name>
    <dbReference type="NCBI Taxonomy" id="1076179"/>
    <lineage>
        <taxon>unclassified sequences</taxon>
        <taxon>metagenomes</taxon>
        <taxon>ecological metagenomes</taxon>
    </lineage>
</organism>
<feature type="domain" description="DAC" evidence="6">
    <location>
        <begin position="1"/>
        <end position="144"/>
    </location>
</feature>
<reference evidence="7" key="1">
    <citation type="submission" date="2019-08" db="EMBL/GenBank/DDBJ databases">
        <authorList>
            <person name="Kucharzyk K."/>
            <person name="Murdoch R.W."/>
            <person name="Higgins S."/>
            <person name="Loffler F."/>
        </authorList>
    </citation>
    <scope>NUCLEOTIDE SEQUENCE</scope>
</reference>
<evidence type="ECO:0000256" key="5">
    <source>
        <dbReference type="ARBA" id="ARBA00022840"/>
    </source>
</evidence>
<keyword evidence="2 7" id="KW-0808">Transferase</keyword>
<protein>
    <submittedName>
        <fullName evidence="7">Cyclic di-AMP synthase CdaA</fullName>
        <ecNumber evidence="7">2.7.7.85</ecNumber>
    </submittedName>
</protein>
<dbReference type="InterPro" id="IPR036888">
    <property type="entry name" value="DNA_integrity_DisA_N_sf"/>
</dbReference>
<dbReference type="GO" id="GO:0106408">
    <property type="term" value="F:diadenylate cyclase activity"/>
    <property type="evidence" value="ECO:0007669"/>
    <property type="project" value="UniProtKB-EC"/>
</dbReference>
<dbReference type="PANTHER" id="PTHR34185">
    <property type="entry name" value="DIADENYLATE CYCLASE"/>
    <property type="match status" value="1"/>
</dbReference>
<dbReference type="PANTHER" id="PTHR34185:SF1">
    <property type="entry name" value="DIADENYLATE CYCLASE"/>
    <property type="match status" value="1"/>
</dbReference>
<dbReference type="GO" id="GO:0005524">
    <property type="term" value="F:ATP binding"/>
    <property type="evidence" value="ECO:0007669"/>
    <property type="project" value="UniProtKB-KW"/>
</dbReference>